<keyword evidence="2" id="KW-1185">Reference proteome</keyword>
<reference evidence="3" key="1">
    <citation type="submission" date="2022-11" db="UniProtKB">
        <authorList>
            <consortium name="WormBaseParasite"/>
        </authorList>
    </citation>
    <scope>IDENTIFICATION</scope>
</reference>
<feature type="signal peptide" evidence="1">
    <location>
        <begin position="1"/>
        <end position="19"/>
    </location>
</feature>
<dbReference type="AlphaFoldDB" id="A0A914PAC5"/>
<proteinExistence type="predicted"/>
<sequence length="108" mass="11333">MKAVFAILALLIFAVAINAQFDHIRARRSVSTFGAHGSTVTDTGHVLTHGNNRVTTANRGNVGTFGNAHSSVVGPHTATHNNHHNVAHTGPAGTHTAVVSTHTHHTTH</sequence>
<accession>A0A914PAC5</accession>
<organism evidence="2 3">
    <name type="scientific">Panagrolaimus davidi</name>
    <dbReference type="NCBI Taxonomy" id="227884"/>
    <lineage>
        <taxon>Eukaryota</taxon>
        <taxon>Metazoa</taxon>
        <taxon>Ecdysozoa</taxon>
        <taxon>Nematoda</taxon>
        <taxon>Chromadorea</taxon>
        <taxon>Rhabditida</taxon>
        <taxon>Tylenchina</taxon>
        <taxon>Panagrolaimomorpha</taxon>
        <taxon>Panagrolaimoidea</taxon>
        <taxon>Panagrolaimidae</taxon>
        <taxon>Panagrolaimus</taxon>
    </lineage>
</organism>
<evidence type="ECO:0000313" key="2">
    <source>
        <dbReference type="Proteomes" id="UP000887578"/>
    </source>
</evidence>
<name>A0A914PAC5_9BILA</name>
<dbReference type="WBParaSite" id="PDA_v2.g15029.t1">
    <property type="protein sequence ID" value="PDA_v2.g15029.t1"/>
    <property type="gene ID" value="PDA_v2.g15029"/>
</dbReference>
<feature type="chain" id="PRO_5037548641" evidence="1">
    <location>
        <begin position="20"/>
        <end position="108"/>
    </location>
</feature>
<evidence type="ECO:0000313" key="3">
    <source>
        <dbReference type="WBParaSite" id="PDA_v2.g15029.t1"/>
    </source>
</evidence>
<keyword evidence="1" id="KW-0732">Signal</keyword>
<dbReference type="Proteomes" id="UP000887578">
    <property type="component" value="Unplaced"/>
</dbReference>
<evidence type="ECO:0000256" key="1">
    <source>
        <dbReference type="SAM" id="SignalP"/>
    </source>
</evidence>
<protein>
    <submittedName>
        <fullName evidence="3">Uncharacterized protein</fullName>
    </submittedName>
</protein>